<dbReference type="EMBL" id="AGVV01000116">
    <property type="protein sequence ID" value="EHK73803.1"/>
    <property type="molecule type" value="Genomic_DNA"/>
</dbReference>
<proteinExistence type="predicted"/>
<name>H0GA70_RHIML</name>
<accession>H0GA70</accession>
<dbReference type="PATRIC" id="fig|1107881.3.peg.6491"/>
<sequence length="36" mass="3975">MVAGGAKMYFMHIQKNGRLHKANRHGVDQMNYAAGA</sequence>
<evidence type="ECO:0000313" key="1">
    <source>
        <dbReference type="EMBL" id="EHK73803.1"/>
    </source>
</evidence>
<organism evidence="1 2">
    <name type="scientific">Sinorhizobium meliloti CCNWSX0020</name>
    <dbReference type="NCBI Taxonomy" id="1107881"/>
    <lineage>
        <taxon>Bacteria</taxon>
        <taxon>Pseudomonadati</taxon>
        <taxon>Pseudomonadota</taxon>
        <taxon>Alphaproteobacteria</taxon>
        <taxon>Hyphomicrobiales</taxon>
        <taxon>Rhizobiaceae</taxon>
        <taxon>Sinorhizobium/Ensifer group</taxon>
        <taxon>Sinorhizobium</taxon>
    </lineage>
</organism>
<protein>
    <submittedName>
        <fullName evidence="1">Uncharacterized protein</fullName>
    </submittedName>
</protein>
<reference evidence="1 2" key="1">
    <citation type="journal article" date="2012" name="J. Bacteriol.">
        <title>Draft Genome Sequence of Sinorhizobium meliloti CCNWSX0020, a Nitrogen-Fixing Symbiont with Copper Tolerance Capability Isolated from Lead-Zinc Mine Tailings.</title>
        <authorList>
            <person name="Li Z."/>
            <person name="Ma Z."/>
            <person name="Hao X."/>
            <person name="Wei G."/>
        </authorList>
    </citation>
    <scope>NUCLEOTIDE SEQUENCE [LARGE SCALE GENOMIC DNA]</scope>
    <source>
        <strain evidence="1 2">CCNWSX0020</strain>
    </source>
</reference>
<evidence type="ECO:0000313" key="2">
    <source>
        <dbReference type="Proteomes" id="UP000004038"/>
    </source>
</evidence>
<dbReference type="Proteomes" id="UP000004038">
    <property type="component" value="Unassembled WGS sequence"/>
</dbReference>
<dbReference type="AlphaFoldDB" id="H0GA70"/>
<gene>
    <name evidence="1" type="ORF">SM0020_32145</name>
</gene>